<keyword evidence="2 5" id="KW-0812">Transmembrane</keyword>
<evidence type="ECO:0000256" key="2">
    <source>
        <dbReference type="ARBA" id="ARBA00022692"/>
    </source>
</evidence>
<evidence type="ECO:0000256" key="1">
    <source>
        <dbReference type="ARBA" id="ARBA00004141"/>
    </source>
</evidence>
<evidence type="ECO:0000313" key="7">
    <source>
        <dbReference type="Proteomes" id="UP000477849"/>
    </source>
</evidence>
<gene>
    <name evidence="6" type="ORF">G6N76_08515</name>
</gene>
<proteinExistence type="predicted"/>
<feature type="transmembrane region" description="Helical" evidence="5">
    <location>
        <begin position="27"/>
        <end position="51"/>
    </location>
</feature>
<dbReference type="EMBL" id="JAAKZH010000002">
    <property type="protein sequence ID" value="NGO63718.1"/>
    <property type="molecule type" value="Genomic_DNA"/>
</dbReference>
<keyword evidence="3 5" id="KW-1133">Transmembrane helix</keyword>
<keyword evidence="4 5" id="KW-0472">Membrane</keyword>
<name>A0A6M1S5M8_9HYPH</name>
<organism evidence="6 7">
    <name type="scientific">Rhizobium daejeonense</name>
    <dbReference type="NCBI Taxonomy" id="240521"/>
    <lineage>
        <taxon>Bacteria</taxon>
        <taxon>Pseudomonadati</taxon>
        <taxon>Pseudomonadota</taxon>
        <taxon>Alphaproteobacteria</taxon>
        <taxon>Hyphomicrobiales</taxon>
        <taxon>Rhizobiaceae</taxon>
        <taxon>Rhizobium/Agrobacterium group</taxon>
        <taxon>Rhizobium</taxon>
    </lineage>
</organism>
<dbReference type="InterPro" id="IPR019109">
    <property type="entry name" value="MamF_MmsF"/>
</dbReference>
<evidence type="ECO:0000313" key="6">
    <source>
        <dbReference type="EMBL" id="NGO63718.1"/>
    </source>
</evidence>
<dbReference type="RefSeq" id="WP_163903667.1">
    <property type="nucleotide sequence ID" value="NZ_CP048427.1"/>
</dbReference>
<dbReference type="AlphaFoldDB" id="A0A6M1S5M8"/>
<evidence type="ECO:0000256" key="4">
    <source>
        <dbReference type="ARBA" id="ARBA00023136"/>
    </source>
</evidence>
<accession>A0A6M1S5M8</accession>
<comment type="caution">
    <text evidence="6">The sequence shown here is derived from an EMBL/GenBank/DDBJ whole genome shotgun (WGS) entry which is preliminary data.</text>
</comment>
<dbReference type="Pfam" id="PF09685">
    <property type="entry name" value="MamF_MmsF"/>
    <property type="match status" value="1"/>
</dbReference>
<keyword evidence="7" id="KW-1185">Reference proteome</keyword>
<evidence type="ECO:0000256" key="5">
    <source>
        <dbReference type="SAM" id="Phobius"/>
    </source>
</evidence>
<dbReference type="Proteomes" id="UP000477849">
    <property type="component" value="Unassembled WGS sequence"/>
</dbReference>
<reference evidence="6 7" key="1">
    <citation type="submission" date="2020-02" db="EMBL/GenBank/DDBJ databases">
        <title>Genome sequence of the type strain CCBAU10050 of Rhizobium daejeonense.</title>
        <authorList>
            <person name="Gao J."/>
            <person name="Sun J."/>
        </authorList>
    </citation>
    <scope>NUCLEOTIDE SEQUENCE [LARGE SCALE GENOMIC DNA]</scope>
    <source>
        <strain evidence="6 7">CCBAU10050</strain>
    </source>
</reference>
<comment type="subcellular location">
    <subcellularLocation>
        <location evidence="1">Membrane</location>
        <topology evidence="1">Multi-pass membrane protein</topology>
    </subcellularLocation>
</comment>
<sequence>MTDPISPLPGSERPDGWLEPGKLNVQLVYALYLLGFVIGISTIIGVIFAYLNRGKAGGWVDTHYTWAIRTFWIGLLYGVISILLTIAVIGVLLGIATVVWVVVRCIIGLQKASAGQPIDKPLSWWI</sequence>
<protein>
    <submittedName>
        <fullName evidence="6">DUF4870 domain-containing protein</fullName>
    </submittedName>
</protein>
<feature type="transmembrane region" description="Helical" evidence="5">
    <location>
        <begin position="71"/>
        <end position="103"/>
    </location>
</feature>
<evidence type="ECO:0000256" key="3">
    <source>
        <dbReference type="ARBA" id="ARBA00022989"/>
    </source>
</evidence>